<gene>
    <name evidence="24" type="ORF">COLO4_09582</name>
</gene>
<feature type="domain" description="Protein kinase" evidence="21">
    <location>
        <begin position="1"/>
        <end position="306"/>
    </location>
</feature>
<dbReference type="SUPFAM" id="SSF46689">
    <property type="entry name" value="Homeodomain-like"/>
    <property type="match status" value="1"/>
</dbReference>
<keyword evidence="13" id="KW-0805">Transcription regulation</keyword>
<dbReference type="Pfam" id="PF00069">
    <property type="entry name" value="Pkinase"/>
    <property type="match status" value="1"/>
</dbReference>
<dbReference type="SUPFAM" id="SSF49899">
    <property type="entry name" value="Concanavalin A-like lectins/glucanases"/>
    <property type="match status" value="1"/>
</dbReference>
<comment type="similarity">
    <text evidence="3">In the N-terminal section; belongs to the leguminous lectin family.</text>
</comment>
<comment type="subcellular location">
    <subcellularLocation>
        <location evidence="2">Cell membrane</location>
        <topology evidence="2">Single-pass type I membrane protein</topology>
    </subcellularLocation>
    <subcellularLocation>
        <location evidence="1">Nucleus</location>
    </subcellularLocation>
</comment>
<dbReference type="InterPro" id="IPR050528">
    <property type="entry name" value="L-type_Lectin-RKs"/>
</dbReference>
<dbReference type="GO" id="GO:0090558">
    <property type="term" value="P:plant epidermis development"/>
    <property type="evidence" value="ECO:0007669"/>
    <property type="project" value="UniProtKB-ARBA"/>
</dbReference>
<dbReference type="Gene3D" id="1.10.510.10">
    <property type="entry name" value="Transferase(Phosphotransferase) domain 1"/>
    <property type="match status" value="1"/>
</dbReference>
<evidence type="ECO:0000256" key="11">
    <source>
        <dbReference type="ARBA" id="ARBA00022840"/>
    </source>
</evidence>
<evidence type="ECO:0000256" key="14">
    <source>
        <dbReference type="ARBA" id="ARBA00023125"/>
    </source>
</evidence>
<keyword evidence="6" id="KW-1003">Cell membrane</keyword>
<evidence type="ECO:0000256" key="9">
    <source>
        <dbReference type="ARBA" id="ARBA00022734"/>
    </source>
</evidence>
<dbReference type="AlphaFoldDB" id="A0A1R3KBP0"/>
<dbReference type="GO" id="GO:0030246">
    <property type="term" value="F:carbohydrate binding"/>
    <property type="evidence" value="ECO:0007669"/>
    <property type="project" value="UniProtKB-KW"/>
</dbReference>
<keyword evidence="10" id="KW-0547">Nucleotide-binding</keyword>
<evidence type="ECO:0000256" key="8">
    <source>
        <dbReference type="ARBA" id="ARBA00022729"/>
    </source>
</evidence>
<feature type="domain" description="HTH myb-type" evidence="23">
    <location>
        <begin position="31"/>
        <end position="77"/>
    </location>
</feature>
<keyword evidence="19" id="KW-0539">Nucleus</keyword>
<dbReference type="Proteomes" id="UP000187203">
    <property type="component" value="Unassembled WGS sequence"/>
</dbReference>
<dbReference type="Pfam" id="PF00249">
    <property type="entry name" value="Myb_DNA-binding"/>
    <property type="match status" value="1"/>
</dbReference>
<keyword evidence="16" id="KW-0804">Transcription</keyword>
<evidence type="ECO:0000256" key="18">
    <source>
        <dbReference type="ARBA" id="ARBA00023180"/>
    </source>
</evidence>
<dbReference type="SMART" id="SM00220">
    <property type="entry name" value="S_TKc"/>
    <property type="match status" value="1"/>
</dbReference>
<proteinExistence type="inferred from homology"/>
<keyword evidence="12" id="KW-1133">Transmembrane helix</keyword>
<dbReference type="FunFam" id="1.10.510.10:FF:000240">
    <property type="entry name" value="Lectin-domain containing receptor kinase A4.3"/>
    <property type="match status" value="1"/>
</dbReference>
<evidence type="ECO:0000259" key="23">
    <source>
        <dbReference type="PROSITE" id="PS51294"/>
    </source>
</evidence>
<dbReference type="PROSITE" id="PS51294">
    <property type="entry name" value="HTH_MYB"/>
    <property type="match status" value="1"/>
</dbReference>
<evidence type="ECO:0000256" key="16">
    <source>
        <dbReference type="ARBA" id="ARBA00023163"/>
    </source>
</evidence>
<comment type="similarity">
    <text evidence="4">In the C-terminal section; belongs to the protein kinase superfamily. Ser/Thr protein kinase family.</text>
</comment>
<sequence length="328" mass="36918">MAESEQSSSTEDVSMDSIEDHNKGGESELQFSDDEETLIIRMFNLVGERWTLIAGRIPGRTAEEIEKYWNTRGDAKPSGGVVEMNKGWYYRLGQVIYSEPVRIQDFGMFPNTLTSELAKIKRQLVMVEFDSFANGILPVNMSESISTRLILLFTHLGIKFQPFNVKLGDFGLARLMDHELGPRTTRLAGTLGYIAPESEYFFSGKASSKSDVFSSGVVTLEIVTGKRASDPGNDEMGLVEWVWDLYGQDKALASVDIERLQMDFDEQQAKCMVIVGLWRAHPDHTLRPSIKKAIQVVNFEVEMPHLTPKMPVPMYKLPSASRLHLMKA</sequence>
<dbReference type="InterPro" id="IPR013320">
    <property type="entry name" value="ConA-like_dom_sf"/>
</dbReference>
<dbReference type="STRING" id="93759.A0A1R3KBP0"/>
<evidence type="ECO:0000256" key="17">
    <source>
        <dbReference type="ARBA" id="ARBA00023170"/>
    </source>
</evidence>
<evidence type="ECO:0000259" key="22">
    <source>
        <dbReference type="PROSITE" id="PS50090"/>
    </source>
</evidence>
<dbReference type="SUPFAM" id="SSF56112">
    <property type="entry name" value="Protein kinase-like (PK-like)"/>
    <property type="match status" value="1"/>
</dbReference>
<dbReference type="GO" id="GO:0004672">
    <property type="term" value="F:protein kinase activity"/>
    <property type="evidence" value="ECO:0007669"/>
    <property type="project" value="InterPro"/>
</dbReference>
<dbReference type="GO" id="GO:0005524">
    <property type="term" value="F:ATP binding"/>
    <property type="evidence" value="ECO:0007669"/>
    <property type="project" value="UniProtKB-KW"/>
</dbReference>
<dbReference type="InterPro" id="IPR009057">
    <property type="entry name" value="Homeodomain-like_sf"/>
</dbReference>
<evidence type="ECO:0000256" key="7">
    <source>
        <dbReference type="ARBA" id="ARBA00022692"/>
    </source>
</evidence>
<evidence type="ECO:0000256" key="6">
    <source>
        <dbReference type="ARBA" id="ARBA00022475"/>
    </source>
</evidence>
<comment type="caution">
    <text evidence="24">The sequence shown here is derived from an EMBL/GenBank/DDBJ whole genome shotgun (WGS) entry which is preliminary data.</text>
</comment>
<dbReference type="InterPro" id="IPR001005">
    <property type="entry name" value="SANT/Myb"/>
</dbReference>
<keyword evidence="18" id="KW-0325">Glycoprotein</keyword>
<dbReference type="InterPro" id="IPR000719">
    <property type="entry name" value="Prot_kinase_dom"/>
</dbReference>
<dbReference type="GO" id="GO:0030154">
    <property type="term" value="P:cell differentiation"/>
    <property type="evidence" value="ECO:0007669"/>
    <property type="project" value="UniProtKB-ARBA"/>
</dbReference>
<keyword evidence="9" id="KW-0430">Lectin</keyword>
<dbReference type="Gene3D" id="1.10.10.60">
    <property type="entry name" value="Homeodomain-like"/>
    <property type="match status" value="1"/>
</dbReference>
<accession>A0A1R3KBP0</accession>
<evidence type="ECO:0000256" key="20">
    <source>
        <dbReference type="SAM" id="MobiDB-lite"/>
    </source>
</evidence>
<keyword evidence="14" id="KW-0238">DNA-binding</keyword>
<dbReference type="FunFam" id="1.10.10.60:FF:000160">
    <property type="entry name" value="MYB-like transcription factor"/>
    <property type="match status" value="1"/>
</dbReference>
<protein>
    <submittedName>
        <fullName evidence="24">Uncharacterized protein</fullName>
    </submittedName>
</protein>
<evidence type="ECO:0000256" key="3">
    <source>
        <dbReference type="ARBA" id="ARBA00008536"/>
    </source>
</evidence>
<feature type="region of interest" description="Disordered" evidence="20">
    <location>
        <begin position="1"/>
        <end position="30"/>
    </location>
</feature>
<evidence type="ECO:0000256" key="1">
    <source>
        <dbReference type="ARBA" id="ARBA00004123"/>
    </source>
</evidence>
<dbReference type="GO" id="GO:0009653">
    <property type="term" value="P:anatomical structure morphogenesis"/>
    <property type="evidence" value="ECO:0007669"/>
    <property type="project" value="UniProtKB-ARBA"/>
</dbReference>
<keyword evidence="25" id="KW-1185">Reference proteome</keyword>
<keyword evidence="11" id="KW-0067">ATP-binding</keyword>
<reference evidence="25" key="1">
    <citation type="submission" date="2013-09" db="EMBL/GenBank/DDBJ databases">
        <title>Corchorus olitorius genome sequencing.</title>
        <authorList>
            <person name="Alam M."/>
            <person name="Haque M.S."/>
            <person name="Islam M.S."/>
            <person name="Emdad E.M."/>
            <person name="Islam M.M."/>
            <person name="Ahmed B."/>
            <person name="Halim A."/>
            <person name="Hossen Q.M.M."/>
            <person name="Hossain M.Z."/>
            <person name="Ahmed R."/>
            <person name="Khan M.M."/>
            <person name="Islam R."/>
            <person name="Rashid M.M."/>
            <person name="Khan S.A."/>
            <person name="Rahman M.S."/>
            <person name="Alam M."/>
            <person name="Yahiya A.S."/>
            <person name="Khan M.S."/>
            <person name="Azam M.S."/>
            <person name="Haque T."/>
            <person name="Lashkar M.Z.H."/>
            <person name="Akhand A.I."/>
            <person name="Morshed G."/>
            <person name="Roy S."/>
            <person name="Uddin K.S."/>
            <person name="Rabeya T."/>
            <person name="Hossain A.S."/>
            <person name="Chowdhury A."/>
            <person name="Snigdha A.R."/>
            <person name="Mortoza M.S."/>
            <person name="Matin S.A."/>
            <person name="Hoque S.M.E."/>
            <person name="Islam M.K."/>
            <person name="Roy D.K."/>
            <person name="Haider R."/>
            <person name="Moosa M.M."/>
            <person name="Elias S.M."/>
            <person name="Hasan A.M."/>
            <person name="Jahan S."/>
            <person name="Shafiuddin M."/>
            <person name="Mahmood N."/>
            <person name="Shommy N.S."/>
        </authorList>
    </citation>
    <scope>NUCLEOTIDE SEQUENCE [LARGE SCALE GENOMIC DNA]</scope>
    <source>
        <strain evidence="25">cv. O-4</strain>
    </source>
</reference>
<evidence type="ECO:0000256" key="5">
    <source>
        <dbReference type="ARBA" id="ARBA00022473"/>
    </source>
</evidence>
<evidence type="ECO:0000256" key="15">
    <source>
        <dbReference type="ARBA" id="ARBA00023136"/>
    </source>
</evidence>
<keyword evidence="7" id="KW-0812">Transmembrane</keyword>
<name>A0A1R3KBP0_9ROSI</name>
<keyword evidence="5" id="KW-0217">Developmental protein</keyword>
<evidence type="ECO:0000313" key="25">
    <source>
        <dbReference type="Proteomes" id="UP000187203"/>
    </source>
</evidence>
<evidence type="ECO:0000256" key="19">
    <source>
        <dbReference type="ARBA" id="ARBA00023242"/>
    </source>
</evidence>
<dbReference type="InterPro" id="IPR017930">
    <property type="entry name" value="Myb_dom"/>
</dbReference>
<evidence type="ECO:0000256" key="2">
    <source>
        <dbReference type="ARBA" id="ARBA00004251"/>
    </source>
</evidence>
<dbReference type="OrthoDB" id="4062651at2759"/>
<feature type="domain" description="Myb-like" evidence="22">
    <location>
        <begin position="31"/>
        <end position="73"/>
    </location>
</feature>
<dbReference type="CDD" id="cd00167">
    <property type="entry name" value="SANT"/>
    <property type="match status" value="1"/>
</dbReference>
<dbReference type="GO" id="GO:0005886">
    <property type="term" value="C:plasma membrane"/>
    <property type="evidence" value="ECO:0007669"/>
    <property type="project" value="UniProtKB-SubCell"/>
</dbReference>
<organism evidence="24 25">
    <name type="scientific">Corchorus olitorius</name>
    <dbReference type="NCBI Taxonomy" id="93759"/>
    <lineage>
        <taxon>Eukaryota</taxon>
        <taxon>Viridiplantae</taxon>
        <taxon>Streptophyta</taxon>
        <taxon>Embryophyta</taxon>
        <taxon>Tracheophyta</taxon>
        <taxon>Spermatophyta</taxon>
        <taxon>Magnoliopsida</taxon>
        <taxon>eudicotyledons</taxon>
        <taxon>Gunneridae</taxon>
        <taxon>Pentapetalae</taxon>
        <taxon>rosids</taxon>
        <taxon>malvids</taxon>
        <taxon>Malvales</taxon>
        <taxon>Malvaceae</taxon>
        <taxon>Grewioideae</taxon>
        <taxon>Apeibeae</taxon>
        <taxon>Corchorus</taxon>
    </lineage>
</organism>
<dbReference type="SMART" id="SM00717">
    <property type="entry name" value="SANT"/>
    <property type="match status" value="1"/>
</dbReference>
<evidence type="ECO:0000256" key="13">
    <source>
        <dbReference type="ARBA" id="ARBA00023015"/>
    </source>
</evidence>
<keyword evidence="17" id="KW-0675">Receptor</keyword>
<evidence type="ECO:0000259" key="21">
    <source>
        <dbReference type="PROSITE" id="PS50011"/>
    </source>
</evidence>
<evidence type="ECO:0000313" key="24">
    <source>
        <dbReference type="EMBL" id="OMP04495.1"/>
    </source>
</evidence>
<dbReference type="GO" id="GO:0048731">
    <property type="term" value="P:system development"/>
    <property type="evidence" value="ECO:0007669"/>
    <property type="project" value="UniProtKB-ARBA"/>
</dbReference>
<dbReference type="InterPro" id="IPR011009">
    <property type="entry name" value="Kinase-like_dom_sf"/>
</dbReference>
<feature type="compositionally biased region" description="Polar residues" evidence="20">
    <location>
        <begin position="1"/>
        <end position="12"/>
    </location>
</feature>
<keyword evidence="15" id="KW-0472">Membrane</keyword>
<evidence type="ECO:0000256" key="10">
    <source>
        <dbReference type="ARBA" id="ARBA00022741"/>
    </source>
</evidence>
<dbReference type="PANTHER" id="PTHR27007">
    <property type="match status" value="1"/>
</dbReference>
<dbReference type="EMBL" id="AWUE01014251">
    <property type="protein sequence ID" value="OMP04495.1"/>
    <property type="molecule type" value="Genomic_DNA"/>
</dbReference>
<evidence type="ECO:0000256" key="12">
    <source>
        <dbReference type="ARBA" id="ARBA00022989"/>
    </source>
</evidence>
<dbReference type="PROSITE" id="PS50011">
    <property type="entry name" value="PROTEIN_KINASE_DOM"/>
    <property type="match status" value="1"/>
</dbReference>
<keyword evidence="8" id="KW-0732">Signal</keyword>
<dbReference type="PROSITE" id="PS50090">
    <property type="entry name" value="MYB_LIKE"/>
    <property type="match status" value="1"/>
</dbReference>
<evidence type="ECO:0000256" key="4">
    <source>
        <dbReference type="ARBA" id="ARBA00010217"/>
    </source>
</evidence>
<dbReference type="GO" id="GO:0002229">
    <property type="term" value="P:defense response to oomycetes"/>
    <property type="evidence" value="ECO:0007669"/>
    <property type="project" value="UniProtKB-ARBA"/>
</dbReference>
<dbReference type="GO" id="GO:0003677">
    <property type="term" value="F:DNA binding"/>
    <property type="evidence" value="ECO:0007669"/>
    <property type="project" value="UniProtKB-KW"/>
</dbReference>
<dbReference type="GO" id="GO:0005634">
    <property type="term" value="C:nucleus"/>
    <property type="evidence" value="ECO:0007669"/>
    <property type="project" value="UniProtKB-SubCell"/>
</dbReference>